<name>A0ACB8FJZ9_9SAUR</name>
<organism evidence="1 2">
    <name type="scientific">Sphaerodactylus townsendi</name>
    <dbReference type="NCBI Taxonomy" id="933632"/>
    <lineage>
        <taxon>Eukaryota</taxon>
        <taxon>Metazoa</taxon>
        <taxon>Chordata</taxon>
        <taxon>Craniata</taxon>
        <taxon>Vertebrata</taxon>
        <taxon>Euteleostomi</taxon>
        <taxon>Lepidosauria</taxon>
        <taxon>Squamata</taxon>
        <taxon>Bifurcata</taxon>
        <taxon>Gekkota</taxon>
        <taxon>Sphaerodactylidae</taxon>
        <taxon>Sphaerodactylus</taxon>
    </lineage>
</organism>
<reference evidence="1" key="1">
    <citation type="submission" date="2021-08" db="EMBL/GenBank/DDBJ databases">
        <title>The first chromosome-level gecko genome reveals the dynamic sex chromosomes of Neotropical dwarf geckos (Sphaerodactylidae: Sphaerodactylus).</title>
        <authorList>
            <person name="Pinto B.J."/>
            <person name="Keating S.E."/>
            <person name="Gamble T."/>
        </authorList>
    </citation>
    <scope>NUCLEOTIDE SEQUENCE</scope>
    <source>
        <strain evidence="1">TG3544</strain>
    </source>
</reference>
<comment type="caution">
    <text evidence="1">The sequence shown here is derived from an EMBL/GenBank/DDBJ whole genome shotgun (WGS) entry which is preliminary data.</text>
</comment>
<proteinExistence type="predicted"/>
<evidence type="ECO:0000313" key="2">
    <source>
        <dbReference type="Proteomes" id="UP000827872"/>
    </source>
</evidence>
<accession>A0ACB8FJZ9</accession>
<evidence type="ECO:0000313" key="1">
    <source>
        <dbReference type="EMBL" id="KAH8005379.1"/>
    </source>
</evidence>
<dbReference type="EMBL" id="CM037617">
    <property type="protein sequence ID" value="KAH8005379.1"/>
    <property type="molecule type" value="Genomic_DNA"/>
</dbReference>
<gene>
    <name evidence="1" type="ORF">K3G42_026900</name>
</gene>
<dbReference type="Proteomes" id="UP000827872">
    <property type="component" value="Linkage Group LG04"/>
</dbReference>
<protein>
    <submittedName>
        <fullName evidence="1">Uncharacterized protein</fullName>
    </submittedName>
</protein>
<keyword evidence="2" id="KW-1185">Reference proteome</keyword>
<sequence>MNLNSFRHLVSDAQRCQEKMKEVVEGQEICVIEAMKMQNSLAAAKTGKVKSVHCQAGETVGEGDELVELE</sequence>